<dbReference type="Proteomes" id="UP000183585">
    <property type="component" value="Unassembled WGS sequence"/>
</dbReference>
<name>A0A1C4ZEW5_9ACTN</name>
<sequence length="63" mass="6372">MRPTSLGGESGSGGRSEVSLLISGPGFEPFESASQCKGHSSLKAGARVNAVVDPTDRLCAIVP</sequence>
<dbReference type="AlphaFoldDB" id="A0A1C4ZEW5"/>
<proteinExistence type="predicted"/>
<reference evidence="3" key="1">
    <citation type="submission" date="2016-06" db="EMBL/GenBank/DDBJ databases">
        <authorList>
            <person name="Varghese N."/>
            <person name="Submissions Spin"/>
        </authorList>
    </citation>
    <scope>NUCLEOTIDE SEQUENCE [LARGE SCALE GENOMIC DNA]</scope>
    <source>
        <strain evidence="3">DSM 43168</strain>
    </source>
</reference>
<organism evidence="2 3">
    <name type="scientific">Micromonospora carbonacea</name>
    <dbReference type="NCBI Taxonomy" id="47853"/>
    <lineage>
        <taxon>Bacteria</taxon>
        <taxon>Bacillati</taxon>
        <taxon>Actinomycetota</taxon>
        <taxon>Actinomycetes</taxon>
        <taxon>Micromonosporales</taxon>
        <taxon>Micromonosporaceae</taxon>
        <taxon>Micromonospora</taxon>
    </lineage>
</organism>
<evidence type="ECO:0000313" key="2">
    <source>
        <dbReference type="EMBL" id="SCF31537.1"/>
    </source>
</evidence>
<accession>A0A1C4ZEW5</accession>
<protein>
    <submittedName>
        <fullName evidence="2">Uncharacterized protein</fullName>
    </submittedName>
</protein>
<gene>
    <name evidence="2" type="ORF">GA0070563_108107</name>
</gene>
<dbReference type="EMBL" id="FMCT01000008">
    <property type="protein sequence ID" value="SCF31537.1"/>
    <property type="molecule type" value="Genomic_DNA"/>
</dbReference>
<evidence type="ECO:0000313" key="3">
    <source>
        <dbReference type="Proteomes" id="UP000183585"/>
    </source>
</evidence>
<evidence type="ECO:0000256" key="1">
    <source>
        <dbReference type="SAM" id="MobiDB-lite"/>
    </source>
</evidence>
<keyword evidence="3" id="KW-1185">Reference proteome</keyword>
<feature type="region of interest" description="Disordered" evidence="1">
    <location>
        <begin position="1"/>
        <end position="20"/>
    </location>
</feature>